<keyword evidence="2 4" id="KW-0378">Hydrolase</keyword>
<organism evidence="4 5">
    <name type="scientific">Seonamhaeicola maritimus</name>
    <dbReference type="NCBI Taxonomy" id="2591822"/>
    <lineage>
        <taxon>Bacteria</taxon>
        <taxon>Pseudomonadati</taxon>
        <taxon>Bacteroidota</taxon>
        <taxon>Flavobacteriia</taxon>
        <taxon>Flavobacteriales</taxon>
        <taxon>Flavobacteriaceae</taxon>
    </lineage>
</organism>
<evidence type="ECO:0000313" key="4">
    <source>
        <dbReference type="EMBL" id="TXG39814.1"/>
    </source>
</evidence>
<keyword evidence="5" id="KW-1185">Reference proteome</keyword>
<reference evidence="4 5" key="1">
    <citation type="submission" date="2019-08" db="EMBL/GenBank/DDBJ databases">
        <title>Seonamhaeicola sediminis sp. nov., isolated from marine sediment.</title>
        <authorList>
            <person name="Cao W.R."/>
        </authorList>
    </citation>
    <scope>NUCLEOTIDE SEQUENCE [LARGE SCALE GENOMIC DNA]</scope>
    <source>
        <strain evidence="4 5">1505</strain>
    </source>
</reference>
<dbReference type="Gene3D" id="3.40.720.10">
    <property type="entry name" value="Alkaline Phosphatase, subunit A"/>
    <property type="match status" value="1"/>
</dbReference>
<keyword evidence="1" id="KW-0479">Metal-binding</keyword>
<dbReference type="AlphaFoldDB" id="A0A5C7GNQ8"/>
<dbReference type="SUPFAM" id="SSF53649">
    <property type="entry name" value="Alkaline phosphatase-like"/>
    <property type="match status" value="1"/>
</dbReference>
<dbReference type="PANTHER" id="PTHR45953">
    <property type="entry name" value="IDURONATE 2-SULFATASE"/>
    <property type="match status" value="1"/>
</dbReference>
<dbReference type="GO" id="GO:0046872">
    <property type="term" value="F:metal ion binding"/>
    <property type="evidence" value="ECO:0007669"/>
    <property type="project" value="UniProtKB-KW"/>
</dbReference>
<dbReference type="EMBL" id="VRKQ01000008">
    <property type="protein sequence ID" value="TXG39814.1"/>
    <property type="molecule type" value="Genomic_DNA"/>
</dbReference>
<feature type="domain" description="Sulfatase N-terminal" evidence="3">
    <location>
        <begin position="27"/>
        <end position="455"/>
    </location>
</feature>
<evidence type="ECO:0000259" key="3">
    <source>
        <dbReference type="Pfam" id="PF00884"/>
    </source>
</evidence>
<dbReference type="Proteomes" id="UP000321080">
    <property type="component" value="Unassembled WGS sequence"/>
</dbReference>
<dbReference type="GO" id="GO:0008484">
    <property type="term" value="F:sulfuric ester hydrolase activity"/>
    <property type="evidence" value="ECO:0007669"/>
    <property type="project" value="TreeGrafter"/>
</dbReference>
<evidence type="ECO:0000313" key="5">
    <source>
        <dbReference type="Proteomes" id="UP000321080"/>
    </source>
</evidence>
<gene>
    <name evidence="4" type="ORF">FUA22_00420</name>
</gene>
<dbReference type="GO" id="GO:0005737">
    <property type="term" value="C:cytoplasm"/>
    <property type="evidence" value="ECO:0007669"/>
    <property type="project" value="TreeGrafter"/>
</dbReference>
<protein>
    <submittedName>
        <fullName evidence="4">Sulfatase-like hydrolase/transferase</fullName>
    </submittedName>
</protein>
<dbReference type="InterPro" id="IPR000917">
    <property type="entry name" value="Sulfatase_N"/>
</dbReference>
<sequence length="614" mass="69482">MKKRILGLGFIITLLFSFANLFAQSKPNILWIITDDQRADAIECYNKAVTGNNQSPLGYVESPNIDALAKEGVLFTNAYCNSPGCAPSRGSMHTGMYPWHSGIYGFEKSHRSASHYKGSIPEVMKGNGYKTTNFGKSGLYIFEWIGKPSYTRTDVYDLSITDNTIRKTGLSDWTSEKVRNNGAIGASKEVWTHPDGTKTEFITSLANGEIPKEDQAKQAAFDKKYDILRCYTKLNGKTSIIGGESSQPGPLTQDGRIHEVFERYLSHANQTYTTIEGKKVAGPDTNQPQFINLGYHFPHTPVTPPKAFRDKFKDIVYRIPEFSSKELDKLPNNLKLWYKKAAVDKMTYEEKQQFIRDYYAFCAFGDYMIGKSIKAFKKYCEDNNQDYLILLAAGDHGWHLGEQGGANKFGPYKASNSTAVVVVSSDKKKFPEGRVVKDFIEYVDFAPTFYKAIGVDVKKEAFNHLDGYDLGDVLKGKSINREYAIGAINHGVGEISFMRSKDFSFSMRSKKDNTKPKKGKLLKDIKWPLTTERENAEMALFDLRVDPNEQNNIANDPKYIKLADWFRNKLGNIVLGDRRINCDWNYKNEWAISNFSEGSDDKKLQIPSKFIPKL</sequence>
<dbReference type="PANTHER" id="PTHR45953:SF1">
    <property type="entry name" value="IDURONATE 2-SULFATASE"/>
    <property type="match status" value="1"/>
</dbReference>
<dbReference type="OrthoDB" id="1390125at2"/>
<proteinExistence type="predicted"/>
<evidence type="ECO:0000256" key="2">
    <source>
        <dbReference type="ARBA" id="ARBA00022801"/>
    </source>
</evidence>
<dbReference type="Pfam" id="PF00884">
    <property type="entry name" value="Sulfatase"/>
    <property type="match status" value="1"/>
</dbReference>
<dbReference type="InterPro" id="IPR017850">
    <property type="entry name" value="Alkaline_phosphatase_core_sf"/>
</dbReference>
<dbReference type="CDD" id="cd16153">
    <property type="entry name" value="sulfatase_like"/>
    <property type="match status" value="1"/>
</dbReference>
<comment type="caution">
    <text evidence="4">The sequence shown here is derived from an EMBL/GenBank/DDBJ whole genome shotgun (WGS) entry which is preliminary data.</text>
</comment>
<dbReference type="GO" id="GO:0016740">
    <property type="term" value="F:transferase activity"/>
    <property type="evidence" value="ECO:0007669"/>
    <property type="project" value="UniProtKB-KW"/>
</dbReference>
<name>A0A5C7GNQ8_9FLAO</name>
<evidence type="ECO:0000256" key="1">
    <source>
        <dbReference type="ARBA" id="ARBA00022723"/>
    </source>
</evidence>
<accession>A0A5C7GNQ8</accession>
<keyword evidence="4" id="KW-0808">Transferase</keyword>